<organism evidence="1 2">
    <name type="scientific">Loxostege sticticalis</name>
    <name type="common">Beet webworm moth</name>
    <dbReference type="NCBI Taxonomy" id="481309"/>
    <lineage>
        <taxon>Eukaryota</taxon>
        <taxon>Metazoa</taxon>
        <taxon>Ecdysozoa</taxon>
        <taxon>Arthropoda</taxon>
        <taxon>Hexapoda</taxon>
        <taxon>Insecta</taxon>
        <taxon>Pterygota</taxon>
        <taxon>Neoptera</taxon>
        <taxon>Endopterygota</taxon>
        <taxon>Lepidoptera</taxon>
        <taxon>Glossata</taxon>
        <taxon>Ditrysia</taxon>
        <taxon>Pyraloidea</taxon>
        <taxon>Crambidae</taxon>
        <taxon>Pyraustinae</taxon>
        <taxon>Loxostege</taxon>
    </lineage>
</organism>
<comment type="caution">
    <text evidence="1">The sequence shown here is derived from an EMBL/GenBank/DDBJ whole genome shotgun (WGS) entry which is preliminary data.</text>
</comment>
<reference evidence="1 2" key="1">
    <citation type="submission" date="2024-06" db="EMBL/GenBank/DDBJ databases">
        <title>A chromosome-level genome assembly of beet webworm, Loxostege sticticalis.</title>
        <authorList>
            <person name="Zhang Y."/>
        </authorList>
    </citation>
    <scope>NUCLEOTIDE SEQUENCE [LARGE SCALE GENOMIC DNA]</scope>
    <source>
        <strain evidence="1">AQ026</strain>
        <tissue evidence="1">Whole body</tissue>
    </source>
</reference>
<accession>A0ABR3HT08</accession>
<name>A0ABR3HT08_LOXSC</name>
<protein>
    <submittedName>
        <fullName evidence="1">Uncharacterized protein</fullName>
    </submittedName>
</protein>
<dbReference type="EMBL" id="JBEUOH010000014">
    <property type="protein sequence ID" value="KAL0879634.1"/>
    <property type="molecule type" value="Genomic_DNA"/>
</dbReference>
<gene>
    <name evidence="1" type="ORF">ABMA27_003349</name>
</gene>
<evidence type="ECO:0000313" key="1">
    <source>
        <dbReference type="EMBL" id="KAL0879634.1"/>
    </source>
</evidence>
<evidence type="ECO:0000313" key="2">
    <source>
        <dbReference type="Proteomes" id="UP001549920"/>
    </source>
</evidence>
<dbReference type="Proteomes" id="UP001549920">
    <property type="component" value="Unassembled WGS sequence"/>
</dbReference>
<proteinExistence type="predicted"/>
<sequence>MAALDFYAGGSYQRRVGKDFNLGLCQTAVQKCVAEVTDALNNPAILLRHIAFPSNSEERLAVMRVDINHLILQIHGCLWLPRCCGLY</sequence>
<keyword evidence="2" id="KW-1185">Reference proteome</keyword>